<comment type="caution">
    <text evidence="2">The sequence shown here is derived from an EMBL/GenBank/DDBJ whole genome shotgun (WGS) entry which is preliminary data.</text>
</comment>
<dbReference type="AlphaFoldDB" id="K9HDL4"/>
<dbReference type="SUPFAM" id="SSF103473">
    <property type="entry name" value="MFS general substrate transporter"/>
    <property type="match status" value="1"/>
</dbReference>
<reference evidence="2 3" key="1">
    <citation type="journal article" date="2013" name="Genome Announc.">
        <title>Draft Genome Sequence of an Alphaproteobacterium, Caenispirillum salinarum AK4(T), Isolated from a Solar Saltern.</title>
        <authorList>
            <person name="Khatri I."/>
            <person name="Singh A."/>
            <person name="Korpole S."/>
            <person name="Pinnaka A.K."/>
            <person name="Subramanian S."/>
        </authorList>
    </citation>
    <scope>NUCLEOTIDE SEQUENCE [LARGE SCALE GENOMIC DNA]</scope>
    <source>
        <strain evidence="2 3">AK4</strain>
    </source>
</reference>
<keyword evidence="1" id="KW-0472">Membrane</keyword>
<feature type="transmembrane region" description="Helical" evidence="1">
    <location>
        <begin position="177"/>
        <end position="197"/>
    </location>
</feature>
<feature type="transmembrane region" description="Helical" evidence="1">
    <location>
        <begin position="67"/>
        <end position="87"/>
    </location>
</feature>
<feature type="transmembrane region" description="Helical" evidence="1">
    <location>
        <begin position="361"/>
        <end position="384"/>
    </location>
</feature>
<keyword evidence="3" id="KW-1185">Reference proteome</keyword>
<gene>
    <name evidence="2" type="ORF">C882_0789</name>
</gene>
<feature type="transmembrane region" description="Helical" evidence="1">
    <location>
        <begin position="218"/>
        <end position="244"/>
    </location>
</feature>
<accession>K9HDL4</accession>
<dbReference type="Proteomes" id="UP000009881">
    <property type="component" value="Unassembled WGS sequence"/>
</dbReference>
<dbReference type="OrthoDB" id="186809at2"/>
<proteinExistence type="predicted"/>
<dbReference type="PATRIC" id="fig|1238182.3.peg.3003"/>
<evidence type="ECO:0000313" key="3">
    <source>
        <dbReference type="Proteomes" id="UP000009881"/>
    </source>
</evidence>
<dbReference type="STRING" id="1238182.C882_0789"/>
<dbReference type="NCBIfam" id="NF033734">
    <property type="entry name" value="MFS_ArsJ"/>
    <property type="match status" value="1"/>
</dbReference>
<dbReference type="InterPro" id="IPR036259">
    <property type="entry name" value="MFS_trans_sf"/>
</dbReference>
<dbReference type="EMBL" id="ANHY01000015">
    <property type="protein sequence ID" value="EKV28578.1"/>
    <property type="molecule type" value="Genomic_DNA"/>
</dbReference>
<name>K9HDL4_9PROT</name>
<organism evidence="2 3">
    <name type="scientific">Caenispirillum salinarum AK4</name>
    <dbReference type="NCBI Taxonomy" id="1238182"/>
    <lineage>
        <taxon>Bacteria</taxon>
        <taxon>Pseudomonadati</taxon>
        <taxon>Pseudomonadota</taxon>
        <taxon>Alphaproteobacteria</taxon>
        <taxon>Rhodospirillales</taxon>
        <taxon>Novispirillaceae</taxon>
        <taxon>Caenispirillum</taxon>
    </lineage>
</organism>
<feature type="transmembrane region" description="Helical" evidence="1">
    <location>
        <begin position="12"/>
        <end position="30"/>
    </location>
</feature>
<dbReference type="eggNOG" id="COG2223">
    <property type="taxonomic scope" value="Bacteria"/>
</dbReference>
<dbReference type="Gene3D" id="1.20.1250.20">
    <property type="entry name" value="MFS general substrate transporter like domains"/>
    <property type="match status" value="1"/>
</dbReference>
<evidence type="ECO:0000256" key="1">
    <source>
        <dbReference type="SAM" id="Phobius"/>
    </source>
</evidence>
<dbReference type="RefSeq" id="WP_009541446.1">
    <property type="nucleotide sequence ID" value="NZ_ANHY01000015.1"/>
</dbReference>
<dbReference type="InterPro" id="IPR047769">
    <property type="entry name" value="MFS_ArsJ"/>
</dbReference>
<sequence length="418" mass="43930">MANVRDYAAVTAAYWAFTLTDGALRMLVLLHFHRLGFSPVELAFLFLLYEGMGILTNFFGGWIGARFGLRLTLFAGLAVQIGALLMLSAMDPAWTMALSVAYVMTAQALSGVAKDLTKMSSKSAVKLVVKEDAAGGGGQGLLFRWVALLTGSKNALKGLGFFLGGLLLEVLGFAPALWVMAGMLALVLAASLLRLKADMGKAKSPIRGRELFSKTREINLLSIARIFLFASRDVWFVVGVPIFLYSQLEWDFDAVGAFMAVWVIGYGIVQASVPKLLRSTTNAATGARAARVWAVVLALIPAAIAAAMTPGALGLTGTDSAAVLIGGLLVFGAVFAVNSSVHSYLIVAYSDADKVALNVGFYYMANAVGRLGGTLASGVLYQLAGLTATLWASAAMLAVCVLVTLALPTLAAEPERAG</sequence>
<feature type="transmembrane region" description="Helical" evidence="1">
    <location>
        <begin position="390"/>
        <end position="412"/>
    </location>
</feature>
<keyword evidence="1" id="KW-0812">Transmembrane</keyword>
<feature type="transmembrane region" description="Helical" evidence="1">
    <location>
        <begin position="42"/>
        <end position="60"/>
    </location>
</feature>
<feature type="transmembrane region" description="Helical" evidence="1">
    <location>
        <begin position="290"/>
        <end position="309"/>
    </location>
</feature>
<feature type="transmembrane region" description="Helical" evidence="1">
    <location>
        <begin position="250"/>
        <end position="269"/>
    </location>
</feature>
<dbReference type="PANTHER" id="PTHR23547">
    <property type="entry name" value="MAJOR FACILITATOR SUPERFAMILY DOMAIN, GENERAL SUBSTRATE TRANSPORTER"/>
    <property type="match status" value="1"/>
</dbReference>
<feature type="transmembrane region" description="Helical" evidence="1">
    <location>
        <begin position="321"/>
        <end position="349"/>
    </location>
</feature>
<dbReference type="PANTHER" id="PTHR23547:SF1">
    <property type="entry name" value="MAJOR FACILITATOR SUPERFAMILY MFS_1"/>
    <property type="match status" value="1"/>
</dbReference>
<keyword evidence="1" id="KW-1133">Transmembrane helix</keyword>
<protein>
    <submittedName>
        <fullName evidence="2">Permease of the major facilitator superfamily</fullName>
    </submittedName>
</protein>
<evidence type="ECO:0000313" key="2">
    <source>
        <dbReference type="EMBL" id="EKV28578.1"/>
    </source>
</evidence>